<dbReference type="PROSITE" id="PS50011">
    <property type="entry name" value="PROTEIN_KINASE_DOM"/>
    <property type="match status" value="1"/>
</dbReference>
<dbReference type="GO" id="GO:0042834">
    <property type="term" value="F:peptidoglycan binding"/>
    <property type="evidence" value="ECO:0007669"/>
    <property type="project" value="InterPro"/>
</dbReference>
<feature type="domain" description="SPOR" evidence="2">
    <location>
        <begin position="383"/>
        <end position="462"/>
    </location>
</feature>
<dbReference type="EMBL" id="BMJB01000003">
    <property type="protein sequence ID" value="GGA78678.1"/>
    <property type="molecule type" value="Genomic_DNA"/>
</dbReference>
<accession>A0A916S039</accession>
<keyword evidence="4" id="KW-1185">Reference proteome</keyword>
<feature type="domain" description="Protein kinase" evidence="1">
    <location>
        <begin position="19"/>
        <end position="283"/>
    </location>
</feature>
<reference evidence="3" key="2">
    <citation type="submission" date="2020-09" db="EMBL/GenBank/DDBJ databases">
        <authorList>
            <person name="Sun Q."/>
            <person name="Zhou Y."/>
        </authorList>
    </citation>
    <scope>NUCLEOTIDE SEQUENCE</scope>
    <source>
        <strain evidence="3">CGMCC 1.15447</strain>
    </source>
</reference>
<organism evidence="3 4">
    <name type="scientific">Edaphobacter acidisoli</name>
    <dbReference type="NCBI Taxonomy" id="2040573"/>
    <lineage>
        <taxon>Bacteria</taxon>
        <taxon>Pseudomonadati</taxon>
        <taxon>Acidobacteriota</taxon>
        <taxon>Terriglobia</taxon>
        <taxon>Terriglobales</taxon>
        <taxon>Acidobacteriaceae</taxon>
        <taxon>Edaphobacter</taxon>
    </lineage>
</organism>
<evidence type="ECO:0000313" key="3">
    <source>
        <dbReference type="EMBL" id="GGA78678.1"/>
    </source>
</evidence>
<dbReference type="RefSeq" id="WP_188760573.1">
    <property type="nucleotide sequence ID" value="NZ_BMJB01000003.1"/>
</dbReference>
<dbReference type="GO" id="GO:0004672">
    <property type="term" value="F:protein kinase activity"/>
    <property type="evidence" value="ECO:0007669"/>
    <property type="project" value="InterPro"/>
</dbReference>
<proteinExistence type="predicted"/>
<dbReference type="InterPro" id="IPR007730">
    <property type="entry name" value="SPOR-like_dom"/>
</dbReference>
<evidence type="ECO:0000259" key="1">
    <source>
        <dbReference type="PROSITE" id="PS50011"/>
    </source>
</evidence>
<comment type="caution">
    <text evidence="3">The sequence shown here is derived from an EMBL/GenBank/DDBJ whole genome shotgun (WGS) entry which is preliminary data.</text>
</comment>
<dbReference type="InterPro" id="IPR011009">
    <property type="entry name" value="Kinase-like_dom_sf"/>
</dbReference>
<dbReference type="Proteomes" id="UP000648801">
    <property type="component" value="Unassembled WGS sequence"/>
</dbReference>
<name>A0A916S039_9BACT</name>
<protein>
    <recommendedName>
        <fullName evidence="5">SPOR domain-containing protein</fullName>
    </recommendedName>
</protein>
<sequence length="470" mass="49929">MELWSEYEGRTIDGVFPLTKLLQPEGRSAFFATPNGTGKPTVIRLIESHFDDDRIVSRWREVAALDHPNLVKLKKFGKVEMDGAPLVYGVMEPADGNLGEIVSVRRLTVEETREVAESLVGALKALHDNGFVHEHIDPGSVLAVGEKIKLRSDCIRETPEGDEGVAIKRRDVRDLAAVLLRSLTQRRTLEEAKSELPLAAPFDGIVRNGLNGSWGLREIAAALAPAASPQIAAGTVVPAAATAPVAAVAASAATPAVVNKLGGEPKSEFRNKPEIEFEDEPEVAAMPSSRTAALLADEEDVSSRSGMGWKALVGVGVVVVALFVWGMFHGHSAEQSVAVVHPAAVDAAVTQQSAPVPADLKPSAATGVDGVASSAASTAGQAAGDRVEWRAIAFTYNHEDQAKTKAERLASRHPELKPEVFTPNGRAPYLVSIGGAMSREDAYALARKARSERVAGDVYAQNFHMAGPSE</sequence>
<dbReference type="AlphaFoldDB" id="A0A916S039"/>
<dbReference type="Pfam" id="PF05036">
    <property type="entry name" value="SPOR"/>
    <property type="match status" value="1"/>
</dbReference>
<dbReference type="InterPro" id="IPR000719">
    <property type="entry name" value="Prot_kinase_dom"/>
</dbReference>
<reference evidence="3" key="1">
    <citation type="journal article" date="2014" name="Int. J. Syst. Evol. Microbiol.">
        <title>Complete genome sequence of Corynebacterium casei LMG S-19264T (=DSM 44701T), isolated from a smear-ripened cheese.</title>
        <authorList>
            <consortium name="US DOE Joint Genome Institute (JGI-PGF)"/>
            <person name="Walter F."/>
            <person name="Albersmeier A."/>
            <person name="Kalinowski J."/>
            <person name="Ruckert C."/>
        </authorList>
    </citation>
    <scope>NUCLEOTIDE SEQUENCE</scope>
    <source>
        <strain evidence="3">CGMCC 1.15447</strain>
    </source>
</reference>
<dbReference type="SUPFAM" id="SSF56112">
    <property type="entry name" value="Protein kinase-like (PK-like)"/>
    <property type="match status" value="1"/>
</dbReference>
<dbReference type="Gene3D" id="1.10.510.10">
    <property type="entry name" value="Transferase(Phosphotransferase) domain 1"/>
    <property type="match status" value="1"/>
</dbReference>
<gene>
    <name evidence="3" type="ORF">GCM10011507_32380</name>
</gene>
<evidence type="ECO:0000259" key="2">
    <source>
        <dbReference type="PROSITE" id="PS51724"/>
    </source>
</evidence>
<evidence type="ECO:0000313" key="4">
    <source>
        <dbReference type="Proteomes" id="UP000648801"/>
    </source>
</evidence>
<evidence type="ECO:0008006" key="5">
    <source>
        <dbReference type="Google" id="ProtNLM"/>
    </source>
</evidence>
<dbReference type="GO" id="GO:0005524">
    <property type="term" value="F:ATP binding"/>
    <property type="evidence" value="ECO:0007669"/>
    <property type="project" value="InterPro"/>
</dbReference>
<dbReference type="PROSITE" id="PS51724">
    <property type="entry name" value="SPOR"/>
    <property type="match status" value="1"/>
</dbReference>